<proteinExistence type="predicted"/>
<dbReference type="Proteomes" id="UP000001930">
    <property type="component" value="Chromosome I"/>
</dbReference>
<reference evidence="1 2" key="1">
    <citation type="journal article" date="2005" name="BMC Genomics">
        <title>Bacterial genome adaptation to niches: divergence of the potential virulence genes in three Burkholderia species of different survival strategies.</title>
        <authorList>
            <person name="Kim H.S."/>
            <person name="Schell M.A."/>
            <person name="Yu Y."/>
            <person name="Ulrich R.L."/>
            <person name="Sarria S.H."/>
            <person name="Nierman W.C."/>
            <person name="DeShazer D."/>
        </authorList>
    </citation>
    <scope>NUCLEOTIDE SEQUENCE [LARGE SCALE GENOMIC DNA]</scope>
    <source>
        <strain evidence="2">ATCC 700388 / DSM 13276 / CCUG 48851 / CIP 106301 / E264</strain>
    </source>
</reference>
<dbReference type="HOGENOM" id="CLU_3306238_0_0_4"/>
<keyword evidence="2" id="KW-1185">Reference proteome</keyword>
<sequence>MPGVVRRRSFDAAARVARIPRIAFHRASPARFDGAGGAL</sequence>
<dbReference type="AlphaFoldDB" id="Q2SZB7"/>
<dbReference type="EMBL" id="CP000086">
    <property type="protein sequence ID" value="ABC37934.1"/>
    <property type="molecule type" value="Genomic_DNA"/>
</dbReference>
<gene>
    <name evidence="1" type="ordered locus">BTH_I1185</name>
</gene>
<protein>
    <submittedName>
        <fullName evidence="1">Uncharacterized protein</fullName>
    </submittedName>
</protein>
<evidence type="ECO:0000313" key="1">
    <source>
        <dbReference type="EMBL" id="ABC37934.1"/>
    </source>
</evidence>
<accession>Q2SZB7</accession>
<evidence type="ECO:0000313" key="2">
    <source>
        <dbReference type="Proteomes" id="UP000001930"/>
    </source>
</evidence>
<name>Q2SZB7_BURTA</name>
<organism evidence="1 2">
    <name type="scientific">Burkholderia thailandensis (strain ATCC 700388 / DSM 13276 / CCUG 48851 / CIP 106301 / E264)</name>
    <dbReference type="NCBI Taxonomy" id="271848"/>
    <lineage>
        <taxon>Bacteria</taxon>
        <taxon>Pseudomonadati</taxon>
        <taxon>Pseudomonadota</taxon>
        <taxon>Betaproteobacteria</taxon>
        <taxon>Burkholderiales</taxon>
        <taxon>Burkholderiaceae</taxon>
        <taxon>Burkholderia</taxon>
        <taxon>pseudomallei group</taxon>
    </lineage>
</organism>
<dbReference type="KEGG" id="bte:BTH_I1185"/>